<proteinExistence type="predicted"/>
<name>B3T1L0_9ZZZZ</name>
<sequence length="235" mass="27474">MEPTFFEPQDWVAQTADWQAPMQSDKQYELTRGEGLRVWEACRHRAQAAQPVGQARYRPPRLVPPRLRQGTFRIAVSEAYDWGCAVSQEHSVPALDEAHIRPVEDDGPYSVSNGLLLRADIHRLFDRGYVTVTPDLHVEVSGRLREDYENGRSYYPFHGGMVRTPQRFEDRPTGSIRCYYPCQCGRCAPAVWTAEWRCRIEDRSFGRWCHGRNRRHRITPGWLRRDHHRSMEAPR</sequence>
<accession>B3T1L0</accession>
<organism evidence="2">
    <name type="scientific">uncultured marine microorganism HF4000_010I05</name>
    <dbReference type="NCBI Taxonomy" id="455517"/>
    <lineage>
        <taxon>unclassified sequences</taxon>
        <taxon>environmental samples</taxon>
    </lineage>
</organism>
<protein>
    <recommendedName>
        <fullName evidence="1">HNH nuclease domain-containing protein</fullName>
    </recommendedName>
</protein>
<gene>
    <name evidence="2" type="ORF">ALOHA_HF4000010I05ctg1g33</name>
</gene>
<evidence type="ECO:0000259" key="1">
    <source>
        <dbReference type="Pfam" id="PF13391"/>
    </source>
</evidence>
<feature type="domain" description="HNH nuclease" evidence="1">
    <location>
        <begin position="84"/>
        <end position="132"/>
    </location>
</feature>
<dbReference type="InterPro" id="IPR003615">
    <property type="entry name" value="HNH_nuc"/>
</dbReference>
<reference evidence="2" key="1">
    <citation type="journal article" date="2008" name="ISME J.">
        <title>Genomic patterns of recombination, clonal divergence and environment in marine microbial populations.</title>
        <authorList>
            <person name="Konstantinidis K.T."/>
            <person name="Delong E.F."/>
        </authorList>
    </citation>
    <scope>NUCLEOTIDE SEQUENCE</scope>
</reference>
<dbReference type="AlphaFoldDB" id="B3T1L0"/>
<dbReference type="EMBL" id="EU016576">
    <property type="protein sequence ID" value="ABZ06469.1"/>
    <property type="molecule type" value="Genomic_DNA"/>
</dbReference>
<evidence type="ECO:0000313" key="2">
    <source>
        <dbReference type="EMBL" id="ABZ06469.1"/>
    </source>
</evidence>
<dbReference type="Pfam" id="PF13391">
    <property type="entry name" value="HNH_2"/>
    <property type="match status" value="1"/>
</dbReference>